<evidence type="ECO:0000256" key="1">
    <source>
        <dbReference type="SAM" id="Phobius"/>
    </source>
</evidence>
<keyword evidence="1" id="KW-0472">Membrane</keyword>
<sequence>MFSRTKVENILGLGFNTLNLSLFLMTMAASVMKAVMEYRDISHLLTCVYGFILCSWLIVMETKNFQVNFQYFGLFTLYRGKINLSFGLIYMAISFIPSFPIPKPIIENWQNWQEYSAEGLDLDRPKNNVDNAAARLRKSMIEIPQHSKLNPA</sequence>
<feature type="transmembrane region" description="Helical" evidence="1">
    <location>
        <begin position="71"/>
        <end position="93"/>
    </location>
</feature>
<accession>A0ABP9YLY2</accession>
<proteinExistence type="predicted"/>
<dbReference type="EMBL" id="BAABUK010000003">
    <property type="protein sequence ID" value="GAA5807856.1"/>
    <property type="molecule type" value="Genomic_DNA"/>
</dbReference>
<feature type="transmembrane region" description="Helical" evidence="1">
    <location>
        <begin position="12"/>
        <end position="35"/>
    </location>
</feature>
<name>A0ABP9YLY2_9FUNG</name>
<keyword evidence="3" id="KW-1185">Reference proteome</keyword>
<evidence type="ECO:0000313" key="2">
    <source>
        <dbReference type="EMBL" id="GAA5807856.1"/>
    </source>
</evidence>
<organism evidence="2 3">
    <name type="scientific">Mucor flavus</name>
    <dbReference type="NCBI Taxonomy" id="439312"/>
    <lineage>
        <taxon>Eukaryota</taxon>
        <taxon>Fungi</taxon>
        <taxon>Fungi incertae sedis</taxon>
        <taxon>Mucoromycota</taxon>
        <taxon>Mucoromycotina</taxon>
        <taxon>Mucoromycetes</taxon>
        <taxon>Mucorales</taxon>
        <taxon>Mucorineae</taxon>
        <taxon>Mucoraceae</taxon>
        <taxon>Mucor</taxon>
    </lineage>
</organism>
<evidence type="ECO:0000313" key="3">
    <source>
        <dbReference type="Proteomes" id="UP001473302"/>
    </source>
</evidence>
<dbReference type="Proteomes" id="UP001473302">
    <property type="component" value="Unassembled WGS sequence"/>
</dbReference>
<keyword evidence="1" id="KW-1133">Transmembrane helix</keyword>
<feature type="transmembrane region" description="Helical" evidence="1">
    <location>
        <begin position="41"/>
        <end position="59"/>
    </location>
</feature>
<keyword evidence="1" id="KW-0812">Transmembrane</keyword>
<comment type="caution">
    <text evidence="2">The sequence shown here is derived from an EMBL/GenBank/DDBJ whole genome shotgun (WGS) entry which is preliminary data.</text>
</comment>
<reference evidence="2 3" key="1">
    <citation type="submission" date="2024-04" db="EMBL/GenBank/DDBJ databases">
        <title>genome sequences of Mucor flavus KT1a and Helicostylum pulchrum KT1b strains isolated from the surface of a dry-aged beef.</title>
        <authorList>
            <person name="Toyotome T."/>
            <person name="Hosono M."/>
            <person name="Torimaru M."/>
            <person name="Fukuda K."/>
            <person name="Mikami N."/>
        </authorList>
    </citation>
    <scope>NUCLEOTIDE SEQUENCE [LARGE SCALE GENOMIC DNA]</scope>
    <source>
        <strain evidence="2 3">KT1a</strain>
    </source>
</reference>
<protein>
    <submittedName>
        <fullName evidence="2">Uncharacterized protein</fullName>
    </submittedName>
</protein>
<gene>
    <name evidence="2" type="ORF">MFLAVUS_001235</name>
</gene>